<reference evidence="2 3" key="1">
    <citation type="submission" date="2014-04" db="EMBL/GenBank/DDBJ databases">
        <authorList>
            <consortium name="DOE Joint Genome Institute"/>
            <person name="Kuo A."/>
            <person name="Zuccaro A."/>
            <person name="Kohler A."/>
            <person name="Nagy L.G."/>
            <person name="Floudas D."/>
            <person name="Copeland A."/>
            <person name="Barry K.W."/>
            <person name="Cichocki N."/>
            <person name="Veneault-Fourrey C."/>
            <person name="LaButti K."/>
            <person name="Lindquist E.A."/>
            <person name="Lipzen A."/>
            <person name="Lundell T."/>
            <person name="Morin E."/>
            <person name="Murat C."/>
            <person name="Sun H."/>
            <person name="Tunlid A."/>
            <person name="Henrissat B."/>
            <person name="Grigoriev I.V."/>
            <person name="Hibbett D.S."/>
            <person name="Martin F."/>
            <person name="Nordberg H.P."/>
            <person name="Cantor M.N."/>
            <person name="Hua S.X."/>
        </authorList>
    </citation>
    <scope>NUCLEOTIDE SEQUENCE [LARGE SCALE GENOMIC DNA]</scope>
    <source>
        <strain evidence="2 3">MAFF 305830</strain>
    </source>
</reference>
<organism evidence="2 3">
    <name type="scientific">Serendipita vermifera MAFF 305830</name>
    <dbReference type="NCBI Taxonomy" id="933852"/>
    <lineage>
        <taxon>Eukaryota</taxon>
        <taxon>Fungi</taxon>
        <taxon>Dikarya</taxon>
        <taxon>Basidiomycota</taxon>
        <taxon>Agaricomycotina</taxon>
        <taxon>Agaricomycetes</taxon>
        <taxon>Sebacinales</taxon>
        <taxon>Serendipitaceae</taxon>
        <taxon>Serendipita</taxon>
    </lineage>
</organism>
<dbReference type="HOGENOM" id="CLU_2832788_0_0_1"/>
<protein>
    <submittedName>
        <fullName evidence="2">Uncharacterized protein</fullName>
    </submittedName>
</protein>
<dbReference type="Proteomes" id="UP000054097">
    <property type="component" value="Unassembled WGS sequence"/>
</dbReference>
<evidence type="ECO:0000313" key="3">
    <source>
        <dbReference type="Proteomes" id="UP000054097"/>
    </source>
</evidence>
<evidence type="ECO:0000313" key="2">
    <source>
        <dbReference type="EMBL" id="KIM27382.1"/>
    </source>
</evidence>
<reference evidence="3" key="2">
    <citation type="submission" date="2015-01" db="EMBL/GenBank/DDBJ databases">
        <title>Evolutionary Origins and Diversification of the Mycorrhizal Mutualists.</title>
        <authorList>
            <consortium name="DOE Joint Genome Institute"/>
            <consortium name="Mycorrhizal Genomics Consortium"/>
            <person name="Kohler A."/>
            <person name="Kuo A."/>
            <person name="Nagy L.G."/>
            <person name="Floudas D."/>
            <person name="Copeland A."/>
            <person name="Barry K.W."/>
            <person name="Cichocki N."/>
            <person name="Veneault-Fourrey C."/>
            <person name="LaButti K."/>
            <person name="Lindquist E.A."/>
            <person name="Lipzen A."/>
            <person name="Lundell T."/>
            <person name="Morin E."/>
            <person name="Murat C."/>
            <person name="Riley R."/>
            <person name="Ohm R."/>
            <person name="Sun H."/>
            <person name="Tunlid A."/>
            <person name="Henrissat B."/>
            <person name="Grigoriev I.V."/>
            <person name="Hibbett D.S."/>
            <person name="Martin F."/>
        </authorList>
    </citation>
    <scope>NUCLEOTIDE SEQUENCE [LARGE SCALE GENOMIC DNA]</scope>
    <source>
        <strain evidence="3">MAFF 305830</strain>
    </source>
</reference>
<gene>
    <name evidence="2" type="ORF">M408DRAFT_330086</name>
</gene>
<evidence type="ECO:0000256" key="1">
    <source>
        <dbReference type="SAM" id="MobiDB-lite"/>
    </source>
</evidence>
<sequence length="66" mass="7116">MVPRRHLLLLATRILRHHPGTNLGLVGMPGLVRGMGVLAMVQDRGTQVQHRGSNSSNKGIEACHLG</sequence>
<dbReference type="EMBL" id="KN824299">
    <property type="protein sequence ID" value="KIM27382.1"/>
    <property type="molecule type" value="Genomic_DNA"/>
</dbReference>
<proteinExistence type="predicted"/>
<accession>A0A0C2XE42</accession>
<name>A0A0C2XE42_SERVB</name>
<feature type="compositionally biased region" description="Polar residues" evidence="1">
    <location>
        <begin position="45"/>
        <end position="58"/>
    </location>
</feature>
<feature type="region of interest" description="Disordered" evidence="1">
    <location>
        <begin position="45"/>
        <end position="66"/>
    </location>
</feature>
<dbReference type="AlphaFoldDB" id="A0A0C2XE42"/>
<keyword evidence="3" id="KW-1185">Reference proteome</keyword>